<evidence type="ECO:0000313" key="1">
    <source>
        <dbReference type="EMBL" id="TGO81977.1"/>
    </source>
</evidence>
<gene>
    <name evidence="1" type="ORF">BPOR_0957g00060</name>
</gene>
<protein>
    <submittedName>
        <fullName evidence="1">Uncharacterized protein</fullName>
    </submittedName>
</protein>
<reference evidence="1 2" key="1">
    <citation type="submission" date="2017-12" db="EMBL/GenBank/DDBJ databases">
        <title>Comparative genomics of Botrytis spp.</title>
        <authorList>
            <person name="Valero-Jimenez C.A."/>
            <person name="Tapia P."/>
            <person name="Veloso J."/>
            <person name="Silva-Moreno E."/>
            <person name="Staats M."/>
            <person name="Valdes J.H."/>
            <person name="Van Kan J.A.L."/>
        </authorList>
    </citation>
    <scope>NUCLEOTIDE SEQUENCE [LARGE SCALE GENOMIC DNA]</scope>
    <source>
        <strain evidence="1 2">MUCL3349</strain>
    </source>
</reference>
<dbReference type="EMBL" id="PQXO01000951">
    <property type="protein sequence ID" value="TGO81977.1"/>
    <property type="molecule type" value="Genomic_DNA"/>
</dbReference>
<accession>A0A4Z1K7M2</accession>
<comment type="caution">
    <text evidence="1">The sequence shown here is derived from an EMBL/GenBank/DDBJ whole genome shotgun (WGS) entry which is preliminary data.</text>
</comment>
<evidence type="ECO:0000313" key="2">
    <source>
        <dbReference type="Proteomes" id="UP000297280"/>
    </source>
</evidence>
<dbReference type="AlphaFoldDB" id="A0A4Z1K7M2"/>
<name>A0A4Z1K7M2_9HELO</name>
<dbReference type="Proteomes" id="UP000297280">
    <property type="component" value="Unassembled WGS sequence"/>
</dbReference>
<keyword evidence="2" id="KW-1185">Reference proteome</keyword>
<organism evidence="1 2">
    <name type="scientific">Botrytis porri</name>
    <dbReference type="NCBI Taxonomy" id="87229"/>
    <lineage>
        <taxon>Eukaryota</taxon>
        <taxon>Fungi</taxon>
        <taxon>Dikarya</taxon>
        <taxon>Ascomycota</taxon>
        <taxon>Pezizomycotina</taxon>
        <taxon>Leotiomycetes</taxon>
        <taxon>Helotiales</taxon>
        <taxon>Sclerotiniaceae</taxon>
        <taxon>Botrytis</taxon>
    </lineage>
</organism>
<proteinExistence type="predicted"/>
<sequence length="266" mass="30965">METARYIVQFLDSYHWREAWFGHRGYGDYPGLEDPDVKCQYGNDLGTTIYYASFFGLEHVERFLVDEYNVVVDVPLELGECPPFSVAIHFEDVAHVRHCFNIPRGTSTKYDRFQTVLRLATRKGEWWESSQPITDNCGSILTDDVRLRWKPFSYALLHPVREPLAWVVRSKLEIPSEWPMKLGSFPSGIEGILFAVAISMDSTTRFQLLLDYMQGFHCPDEYHLLLVLAAFAQRDKEAKLRFLVERAATLNLFETNIFQYIIYEVL</sequence>